<dbReference type="AlphaFoldDB" id="A0A2G9GR57"/>
<name>A0A2G9GR57_9LAMI</name>
<dbReference type="EMBL" id="NKXS01003988">
    <property type="protein sequence ID" value="PIN07771.1"/>
    <property type="molecule type" value="Genomic_DNA"/>
</dbReference>
<feature type="compositionally biased region" description="Pro residues" evidence="1">
    <location>
        <begin position="78"/>
        <end position="87"/>
    </location>
</feature>
<comment type="caution">
    <text evidence="2">The sequence shown here is derived from an EMBL/GenBank/DDBJ whole genome shotgun (WGS) entry which is preliminary data.</text>
</comment>
<feature type="compositionally biased region" description="Basic residues" evidence="1">
    <location>
        <begin position="22"/>
        <end position="33"/>
    </location>
</feature>
<feature type="region of interest" description="Disordered" evidence="1">
    <location>
        <begin position="22"/>
        <end position="105"/>
    </location>
</feature>
<gene>
    <name evidence="2" type="ORF">CDL12_19657</name>
</gene>
<dbReference type="STRING" id="429701.A0A2G9GR57"/>
<dbReference type="Gene3D" id="3.90.228.10">
    <property type="match status" value="1"/>
</dbReference>
<reference evidence="3" key="1">
    <citation type="journal article" date="2018" name="Gigascience">
        <title>Genome assembly of the Pink Ipe (Handroanthus impetiginosus, Bignoniaceae), a highly valued, ecologically keystone Neotropical timber forest tree.</title>
        <authorList>
            <person name="Silva-Junior O.B."/>
            <person name="Grattapaglia D."/>
            <person name="Novaes E."/>
            <person name="Collevatti R.G."/>
        </authorList>
    </citation>
    <scope>NUCLEOTIDE SEQUENCE [LARGE SCALE GENOMIC DNA]</scope>
    <source>
        <strain evidence="3">cv. UFG-1</strain>
    </source>
</reference>
<evidence type="ECO:0000256" key="1">
    <source>
        <dbReference type="SAM" id="MobiDB-lite"/>
    </source>
</evidence>
<dbReference type="OrthoDB" id="9514740at2759"/>
<dbReference type="SUPFAM" id="SSF56399">
    <property type="entry name" value="ADP-ribosylation"/>
    <property type="match status" value="1"/>
</dbReference>
<dbReference type="Proteomes" id="UP000231279">
    <property type="component" value="Unassembled WGS sequence"/>
</dbReference>
<protein>
    <submittedName>
        <fullName evidence="2">Uncharacterized protein</fullName>
    </submittedName>
</protein>
<organism evidence="2 3">
    <name type="scientific">Handroanthus impetiginosus</name>
    <dbReference type="NCBI Taxonomy" id="429701"/>
    <lineage>
        <taxon>Eukaryota</taxon>
        <taxon>Viridiplantae</taxon>
        <taxon>Streptophyta</taxon>
        <taxon>Embryophyta</taxon>
        <taxon>Tracheophyta</taxon>
        <taxon>Spermatophyta</taxon>
        <taxon>Magnoliopsida</taxon>
        <taxon>eudicotyledons</taxon>
        <taxon>Gunneridae</taxon>
        <taxon>Pentapetalae</taxon>
        <taxon>asterids</taxon>
        <taxon>lamiids</taxon>
        <taxon>Lamiales</taxon>
        <taxon>Bignoniaceae</taxon>
        <taxon>Crescentiina</taxon>
        <taxon>Tabebuia alliance</taxon>
        <taxon>Handroanthus</taxon>
    </lineage>
</organism>
<sequence length="306" mass="33882">MATGWMKSLQCKSKALDDVVYHHHHRRHKHHSNPKNQLHQHQREQPLSQSSSCKSSVQSLKDIVETTKQSKPKKPKPPKPPQTPPFRRPVSRKPDSGSHQVPTIRPWSSSAESFFPSLTELPEGHPSRNVVEIIFHSSWGEKSFSGQIEMVFKVQNLTRTVTRFEEYREMVKSQVSSKDVGDGGEDYARCVADGNDVMRFYCLGATSGGGAYEAGCGAWALYGGKGAVVCTFSGSGCAHENAGGGRGRRAMLVCRVIAGRFGKKKHGFDSLFENRVGYDSVSGENGELLVFDSRALLPCFLIIYKL</sequence>
<dbReference type="PANTHER" id="PTHR31681:SF47">
    <property type="entry name" value="SULFATED SURFACE-LIKE GLYCOPROTEIN"/>
    <property type="match status" value="1"/>
</dbReference>
<proteinExistence type="predicted"/>
<evidence type="ECO:0000313" key="2">
    <source>
        <dbReference type="EMBL" id="PIN07771.1"/>
    </source>
</evidence>
<feature type="compositionally biased region" description="Low complexity" evidence="1">
    <location>
        <begin position="47"/>
        <end position="69"/>
    </location>
</feature>
<dbReference type="PANTHER" id="PTHR31681">
    <property type="entry name" value="C2H2-LIKE ZINC FINGER PROTEIN"/>
    <property type="match status" value="1"/>
</dbReference>
<accession>A0A2G9GR57</accession>
<evidence type="ECO:0000313" key="3">
    <source>
        <dbReference type="Proteomes" id="UP000231279"/>
    </source>
</evidence>
<keyword evidence="3" id="KW-1185">Reference proteome</keyword>